<keyword evidence="8" id="KW-1185">Reference proteome</keyword>
<comment type="catalytic activity">
    <reaction evidence="1 5">
        <text>L-glutamyl-[protein] + S-adenosyl-L-methionine = [protein]-L-glutamate 5-O-methyl ester + S-adenosyl-L-homocysteine</text>
        <dbReference type="Rhea" id="RHEA:24452"/>
        <dbReference type="Rhea" id="RHEA-COMP:10208"/>
        <dbReference type="Rhea" id="RHEA-COMP:10311"/>
        <dbReference type="ChEBI" id="CHEBI:29973"/>
        <dbReference type="ChEBI" id="CHEBI:57856"/>
        <dbReference type="ChEBI" id="CHEBI:59789"/>
        <dbReference type="ChEBI" id="CHEBI:82795"/>
        <dbReference type="EC" id="2.1.1.80"/>
    </reaction>
</comment>
<proteinExistence type="predicted"/>
<dbReference type="PROSITE" id="PS50123">
    <property type="entry name" value="CHER"/>
    <property type="match status" value="1"/>
</dbReference>
<comment type="caution">
    <text evidence="7">The sequence shown here is derived from an EMBL/GenBank/DDBJ whole genome shotgun (WGS) entry which is preliminary data.</text>
</comment>
<dbReference type="InterPro" id="IPR022641">
    <property type="entry name" value="CheR_N"/>
</dbReference>
<dbReference type="InterPro" id="IPR029063">
    <property type="entry name" value="SAM-dependent_MTases_sf"/>
</dbReference>
<accession>A0ABP7SHT0</accession>
<protein>
    <recommendedName>
        <fullName evidence="5">Chemotaxis protein methyltransferase</fullName>
        <ecNumber evidence="5">2.1.1.80</ecNumber>
    </recommendedName>
</protein>
<evidence type="ECO:0000313" key="8">
    <source>
        <dbReference type="Proteomes" id="UP001500235"/>
    </source>
</evidence>
<dbReference type="EMBL" id="BAABBQ010000001">
    <property type="protein sequence ID" value="GAA4011985.1"/>
    <property type="molecule type" value="Genomic_DNA"/>
</dbReference>
<dbReference type="InterPro" id="IPR036804">
    <property type="entry name" value="CheR_N_sf"/>
</dbReference>
<dbReference type="PANTHER" id="PTHR24422">
    <property type="entry name" value="CHEMOTAXIS PROTEIN METHYLTRANSFERASE"/>
    <property type="match status" value="1"/>
</dbReference>
<sequence>MNMMASPPNAAGILTDRIGKRNFEALANYIYAYAGIRMPPSKQTMLEGRLRRRQRAIGAPTLDDYCDYLFQDNNLEEEAEYLINAVTTNKTDFFREPYHFDYLRSTALPALIEAGTTSIRVWSVACSSGAEPYTIAMVIDDVMTGRFAASYRILATDLDTQVLEIARAGIYPTDFVEPVPALLRQRYLMPSCDPDRHEVRVVPALRRSISFARLNLMDEKYPVGEPMHLVFCRNVLIYFDKEAQLRVVSQIVDRMAPGGLLFLGHSETIAGHELPLVQVANTIFRRS</sequence>
<keyword evidence="4 5" id="KW-0949">S-adenosyl-L-methionine</keyword>
<dbReference type="InterPro" id="IPR026024">
    <property type="entry name" value="Chemotaxis_MeTrfase_CheR"/>
</dbReference>
<comment type="function">
    <text evidence="5">Methylation of the membrane-bound methyl-accepting chemotaxis proteins (MCP) to form gamma-glutamyl methyl ester residues in MCP.</text>
</comment>
<organism evidence="7 8">
    <name type="scientific">Sphingomonas swuensis</name>
    <dbReference type="NCBI Taxonomy" id="977800"/>
    <lineage>
        <taxon>Bacteria</taxon>
        <taxon>Pseudomonadati</taxon>
        <taxon>Pseudomonadota</taxon>
        <taxon>Alphaproteobacteria</taxon>
        <taxon>Sphingomonadales</taxon>
        <taxon>Sphingomonadaceae</taxon>
        <taxon>Sphingomonas</taxon>
    </lineage>
</organism>
<dbReference type="PANTHER" id="PTHR24422:SF26">
    <property type="entry name" value="CHEMOTAXIS PROTEIN METHYLTRANSFERASE"/>
    <property type="match status" value="1"/>
</dbReference>
<keyword evidence="3 5" id="KW-0808">Transferase</keyword>
<dbReference type="EC" id="2.1.1.80" evidence="5"/>
<dbReference type="Proteomes" id="UP001500235">
    <property type="component" value="Unassembled WGS sequence"/>
</dbReference>
<evidence type="ECO:0000256" key="4">
    <source>
        <dbReference type="ARBA" id="ARBA00022691"/>
    </source>
</evidence>
<dbReference type="SUPFAM" id="SSF47757">
    <property type="entry name" value="Chemotaxis receptor methyltransferase CheR, N-terminal domain"/>
    <property type="match status" value="1"/>
</dbReference>
<dbReference type="InterPro" id="IPR022642">
    <property type="entry name" value="CheR_C"/>
</dbReference>
<feature type="domain" description="CheR-type methyltransferase" evidence="6">
    <location>
        <begin position="18"/>
        <end position="287"/>
    </location>
</feature>
<name>A0ABP7SHT0_9SPHN</name>
<evidence type="ECO:0000256" key="3">
    <source>
        <dbReference type="ARBA" id="ARBA00022679"/>
    </source>
</evidence>
<dbReference type="SMART" id="SM00138">
    <property type="entry name" value="MeTrc"/>
    <property type="match status" value="1"/>
</dbReference>
<dbReference type="Gene3D" id="3.40.50.150">
    <property type="entry name" value="Vaccinia Virus protein VP39"/>
    <property type="match status" value="1"/>
</dbReference>
<keyword evidence="2 5" id="KW-0489">Methyltransferase</keyword>
<evidence type="ECO:0000256" key="2">
    <source>
        <dbReference type="ARBA" id="ARBA00022603"/>
    </source>
</evidence>
<evidence type="ECO:0000256" key="1">
    <source>
        <dbReference type="ARBA" id="ARBA00001541"/>
    </source>
</evidence>
<dbReference type="Gene3D" id="1.10.155.10">
    <property type="entry name" value="Chemotaxis receptor methyltransferase CheR, N-terminal domain"/>
    <property type="match status" value="1"/>
</dbReference>
<evidence type="ECO:0000256" key="5">
    <source>
        <dbReference type="PIRNR" id="PIRNR000410"/>
    </source>
</evidence>
<dbReference type="InterPro" id="IPR050903">
    <property type="entry name" value="Bact_Chemotaxis_MeTrfase"/>
</dbReference>
<dbReference type="PRINTS" id="PR00996">
    <property type="entry name" value="CHERMTFRASE"/>
</dbReference>
<dbReference type="PIRSF" id="PIRSF000410">
    <property type="entry name" value="CheR"/>
    <property type="match status" value="1"/>
</dbReference>
<reference evidence="8" key="1">
    <citation type="journal article" date="2019" name="Int. J. Syst. Evol. Microbiol.">
        <title>The Global Catalogue of Microorganisms (GCM) 10K type strain sequencing project: providing services to taxonomists for standard genome sequencing and annotation.</title>
        <authorList>
            <consortium name="The Broad Institute Genomics Platform"/>
            <consortium name="The Broad Institute Genome Sequencing Center for Infectious Disease"/>
            <person name="Wu L."/>
            <person name="Ma J."/>
        </authorList>
    </citation>
    <scope>NUCLEOTIDE SEQUENCE [LARGE SCALE GENOMIC DNA]</scope>
    <source>
        <strain evidence="8">JCM 17563</strain>
    </source>
</reference>
<dbReference type="Pfam" id="PF01739">
    <property type="entry name" value="CheR"/>
    <property type="match status" value="1"/>
</dbReference>
<gene>
    <name evidence="7" type="ORF">GCM10022280_07140</name>
</gene>
<dbReference type="SUPFAM" id="SSF53335">
    <property type="entry name" value="S-adenosyl-L-methionine-dependent methyltransferases"/>
    <property type="match status" value="1"/>
</dbReference>
<evidence type="ECO:0000259" key="6">
    <source>
        <dbReference type="PROSITE" id="PS50123"/>
    </source>
</evidence>
<dbReference type="Pfam" id="PF03705">
    <property type="entry name" value="CheR_N"/>
    <property type="match status" value="1"/>
</dbReference>
<dbReference type="InterPro" id="IPR000780">
    <property type="entry name" value="CheR_MeTrfase"/>
</dbReference>
<evidence type="ECO:0000313" key="7">
    <source>
        <dbReference type="EMBL" id="GAA4011985.1"/>
    </source>
</evidence>